<dbReference type="PANTHER" id="PTHR35546">
    <property type="entry name" value="F-BOX PROTEIN INTERACTION DOMAIN PROTEIN-RELATED"/>
    <property type="match status" value="1"/>
</dbReference>
<gene>
    <name evidence="2" type="ORF">BVC80_8399g14</name>
</gene>
<evidence type="ECO:0000256" key="1">
    <source>
        <dbReference type="SAM" id="MobiDB-lite"/>
    </source>
</evidence>
<dbReference type="SUPFAM" id="SSF81383">
    <property type="entry name" value="F-box domain"/>
    <property type="match status" value="1"/>
</dbReference>
<dbReference type="EMBL" id="MVGT01002864">
    <property type="protein sequence ID" value="OVA06291.1"/>
    <property type="molecule type" value="Genomic_DNA"/>
</dbReference>
<evidence type="ECO:0000313" key="3">
    <source>
        <dbReference type="Proteomes" id="UP000195402"/>
    </source>
</evidence>
<dbReference type="STRING" id="56857.A0A200Q721"/>
<dbReference type="AlphaFoldDB" id="A0A200Q721"/>
<name>A0A200Q721_MACCD</name>
<dbReference type="PANTHER" id="PTHR35546:SF16">
    <property type="entry name" value="F-BOX ASSOCIATED UBIQUITINATION EFFECTOR FAMILY PROTEIN-RELATED"/>
    <property type="match status" value="1"/>
</dbReference>
<dbReference type="InParanoid" id="A0A200Q721"/>
<sequence>MKNNKKRASYLISVEEGDHEEPVNKKSRSLESCSTSASSTTMQQVVLPRDLIINEILTRVSLQLLVCQCRLVCKDWRRLTYDSNFILTHSQRTPTISGYLLWMVGERDQIYKFVSFVNHDDQSPQPIPPPPPPLDLDFLPLTPEEKLSGIVSSSSPHGLFLCSVSSRISFQTSFYVCKPATREWRKIPSPRDTNDLETLKISIVVLSQKQQQQQSDPLHYKIIRLGTTTRRCSDDEMINAKFRYSINYCYNLDCEIFDSNNWEWKTLNSSVGSNDHHDEQLQLLLPSCFNSTTATSDPGVLVHGAVHWLSFNECEICALNINNGNWKIIALPRDEQLRNEMHDYVSRDHGADYIYAHQMRLVECEGELGLLYLGFNKRLTLELWVLKYYSHYHWNVINDVETIWNKIYLIDLGPGYGKISRLDLNCSVLQLYTKDIVLMKIEDEVIWYNHKTGIRTLAYKIPSGYWIQNVHPIHSDLLPCNM</sequence>
<dbReference type="Gene3D" id="1.20.1280.50">
    <property type="match status" value="1"/>
</dbReference>
<dbReference type="Proteomes" id="UP000195402">
    <property type="component" value="Unassembled WGS sequence"/>
</dbReference>
<dbReference type="OrthoDB" id="1845982at2759"/>
<evidence type="ECO:0000313" key="2">
    <source>
        <dbReference type="EMBL" id="OVA06291.1"/>
    </source>
</evidence>
<proteinExistence type="predicted"/>
<protein>
    <submittedName>
        <fullName evidence="2">Uncharacterized protein</fullName>
    </submittedName>
</protein>
<keyword evidence="3" id="KW-1185">Reference proteome</keyword>
<dbReference type="InterPro" id="IPR036047">
    <property type="entry name" value="F-box-like_dom_sf"/>
</dbReference>
<comment type="caution">
    <text evidence="2">The sequence shown here is derived from an EMBL/GenBank/DDBJ whole genome shotgun (WGS) entry which is preliminary data.</text>
</comment>
<dbReference type="InterPro" id="IPR055290">
    <property type="entry name" value="At3g26010-like"/>
</dbReference>
<reference evidence="2 3" key="1">
    <citation type="journal article" date="2017" name="Mol. Plant">
        <title>The Genome of Medicinal Plant Macleaya cordata Provides New Insights into Benzylisoquinoline Alkaloids Metabolism.</title>
        <authorList>
            <person name="Liu X."/>
            <person name="Liu Y."/>
            <person name="Huang P."/>
            <person name="Ma Y."/>
            <person name="Qing Z."/>
            <person name="Tang Q."/>
            <person name="Cao H."/>
            <person name="Cheng P."/>
            <person name="Zheng Y."/>
            <person name="Yuan Z."/>
            <person name="Zhou Y."/>
            <person name="Liu J."/>
            <person name="Tang Z."/>
            <person name="Zhuo Y."/>
            <person name="Zhang Y."/>
            <person name="Yu L."/>
            <person name="Huang J."/>
            <person name="Yang P."/>
            <person name="Peng Q."/>
            <person name="Zhang J."/>
            <person name="Jiang W."/>
            <person name="Zhang Z."/>
            <person name="Lin K."/>
            <person name="Ro D.K."/>
            <person name="Chen X."/>
            <person name="Xiong X."/>
            <person name="Shang Y."/>
            <person name="Huang S."/>
            <person name="Zeng J."/>
        </authorList>
    </citation>
    <scope>NUCLEOTIDE SEQUENCE [LARGE SCALE GENOMIC DNA]</scope>
    <source>
        <strain evidence="3">cv. BLH2017</strain>
        <tissue evidence="2">Root</tissue>
    </source>
</reference>
<dbReference type="OMA" id="HEKIWIK"/>
<accession>A0A200Q721</accession>
<feature type="region of interest" description="Disordered" evidence="1">
    <location>
        <begin position="1"/>
        <end position="34"/>
    </location>
</feature>
<organism evidence="2 3">
    <name type="scientific">Macleaya cordata</name>
    <name type="common">Five-seeded plume-poppy</name>
    <name type="synonym">Bocconia cordata</name>
    <dbReference type="NCBI Taxonomy" id="56857"/>
    <lineage>
        <taxon>Eukaryota</taxon>
        <taxon>Viridiplantae</taxon>
        <taxon>Streptophyta</taxon>
        <taxon>Embryophyta</taxon>
        <taxon>Tracheophyta</taxon>
        <taxon>Spermatophyta</taxon>
        <taxon>Magnoliopsida</taxon>
        <taxon>Ranunculales</taxon>
        <taxon>Papaveraceae</taxon>
        <taxon>Papaveroideae</taxon>
        <taxon>Macleaya</taxon>
    </lineage>
</organism>